<comment type="caution">
    <text evidence="5">The sequence shown here is derived from an EMBL/GenBank/DDBJ whole genome shotgun (WGS) entry which is preliminary data.</text>
</comment>
<keyword evidence="1" id="KW-0175">Coiled coil</keyword>
<reference evidence="5 6" key="1">
    <citation type="submission" date="2010-10" db="EMBL/GenBank/DDBJ databases">
        <authorList>
            <person name="Muzny D."/>
            <person name="Qin X."/>
            <person name="Deng J."/>
            <person name="Jiang H."/>
            <person name="Liu Y."/>
            <person name="Qu J."/>
            <person name="Song X.-Z."/>
            <person name="Zhang L."/>
            <person name="Thornton R."/>
            <person name="Coyle M."/>
            <person name="Francisco L."/>
            <person name="Jackson L."/>
            <person name="Javaid M."/>
            <person name="Korchina V."/>
            <person name="Kovar C."/>
            <person name="Mata R."/>
            <person name="Mathew T."/>
            <person name="Ngo R."/>
            <person name="Nguyen L."/>
            <person name="Nguyen N."/>
            <person name="Okwuonu G."/>
            <person name="Ongeri F."/>
            <person name="Pham C."/>
            <person name="Simmons D."/>
            <person name="Wilczek-Boney K."/>
            <person name="Hale W."/>
            <person name="Jakkamsetti A."/>
            <person name="Pham P."/>
            <person name="Ruth R."/>
            <person name="San Lucas F."/>
            <person name="Warren J."/>
            <person name="Zhang J."/>
            <person name="Zhao Z."/>
            <person name="Zhou C."/>
            <person name="Zhu D."/>
            <person name="Lee S."/>
            <person name="Bess C."/>
            <person name="Blankenburg K."/>
            <person name="Forbes L."/>
            <person name="Fu Q."/>
            <person name="Gubbala S."/>
            <person name="Hirani K."/>
            <person name="Jayaseelan J.C."/>
            <person name="Lara F."/>
            <person name="Munidasa M."/>
            <person name="Palculict T."/>
            <person name="Patil S."/>
            <person name="Pu L.-L."/>
            <person name="Saada N."/>
            <person name="Tang L."/>
            <person name="Weissenberger G."/>
            <person name="Zhu Y."/>
            <person name="Hemphill L."/>
            <person name="Shang Y."/>
            <person name="Youmans B."/>
            <person name="Ayvaz T."/>
            <person name="Ross M."/>
            <person name="Santibanez J."/>
            <person name="Aqrawi P."/>
            <person name="Gross S."/>
            <person name="Joshi V."/>
            <person name="Fowler G."/>
            <person name="Nazareth L."/>
            <person name="Reid J."/>
            <person name="Worley K."/>
            <person name="Petrosino J."/>
            <person name="Highlander S."/>
            <person name="Gibbs R."/>
        </authorList>
    </citation>
    <scope>NUCLEOTIDE SEQUENCE [LARGE SCALE GENOMIC DNA]</scope>
    <source>
        <strain evidence="5 6">F0287</strain>
    </source>
</reference>
<name>E4MSJ3_CAPOC</name>
<sequence>MRGFNKKTNLMKNYITLFIILLLGRSAAVAQESKEAVLHRLNQTIEQSATYIQAKEQRITSLEKTLKKASQPTEKYDLHKQLYTEYRKFKADSAVAYLLKNEQIAIALNDAEKQDETRILLSKLYSVKGMYVEALQLLKAIDKHRLPKESLCEYYDSFYALCSHYGQSINNSAYLSASNRYRDSLLLCIDKQSLTFKVNSAIDEFFTGDKNRAMQQFQQLLPQTTEEEPERAIITYYLGLIEREKGNDNLQEYYFALSAIADIKNVIKDNASLQGLALTYYKRGNISKAYQFIKMAIDDAAFCNVRHRAEEGASFYSIINTAYQEKEAKQKKELQLYLVLISVLSVALIIALVYVYKQVKRLIKMRRELSHNNQQLEKLNTDLQLMNQTLEEANLNLEEANLIKEEYIARFFNLCSAYIDKIENYRKLLYKKASKHQFDDLTKVLKSTSVVEEELEALYKNFDTIFLNIYPHFVTHFNALLEEGEQILPKKGELLNTELRIFALIRLGITDSNKIAEFLRYSLRTVYNYRTKVRNKAKGERDTFEEKVKKIRN</sequence>
<evidence type="ECO:0000313" key="6">
    <source>
        <dbReference type="Proteomes" id="UP000005391"/>
    </source>
</evidence>
<feature type="coiled-coil region" evidence="1">
    <location>
        <begin position="359"/>
        <end position="410"/>
    </location>
</feature>
<dbReference type="Pfam" id="PF19904">
    <property type="entry name" value="DUF6377"/>
    <property type="match status" value="1"/>
</dbReference>
<feature type="chain" id="PRO_5003184729" description="DUF6377 domain-containing protein" evidence="3">
    <location>
        <begin position="31"/>
        <end position="553"/>
    </location>
</feature>
<dbReference type="EMBL" id="AEOH01000037">
    <property type="protein sequence ID" value="EFS97383.1"/>
    <property type="molecule type" value="Genomic_DNA"/>
</dbReference>
<keyword evidence="2" id="KW-0812">Transmembrane</keyword>
<accession>E4MSJ3</accession>
<dbReference type="eggNOG" id="COG4735">
    <property type="taxonomic scope" value="Bacteria"/>
</dbReference>
<gene>
    <name evidence="5" type="ORF">HMPREF1977_1366</name>
</gene>
<evidence type="ECO:0000259" key="4">
    <source>
        <dbReference type="Pfam" id="PF19904"/>
    </source>
</evidence>
<feature type="transmembrane region" description="Helical" evidence="2">
    <location>
        <begin position="334"/>
        <end position="356"/>
    </location>
</feature>
<evidence type="ECO:0000256" key="1">
    <source>
        <dbReference type="SAM" id="Coils"/>
    </source>
</evidence>
<keyword evidence="2" id="KW-0472">Membrane</keyword>
<dbReference type="InterPro" id="IPR045957">
    <property type="entry name" value="DUF6377"/>
</dbReference>
<proteinExistence type="predicted"/>
<evidence type="ECO:0000313" key="5">
    <source>
        <dbReference type="EMBL" id="EFS97383.1"/>
    </source>
</evidence>
<evidence type="ECO:0000256" key="2">
    <source>
        <dbReference type="SAM" id="Phobius"/>
    </source>
</evidence>
<feature type="domain" description="DUF6377" evidence="4">
    <location>
        <begin position="262"/>
        <end position="516"/>
    </location>
</feature>
<evidence type="ECO:0000256" key="3">
    <source>
        <dbReference type="SAM" id="SignalP"/>
    </source>
</evidence>
<dbReference type="Proteomes" id="UP000005391">
    <property type="component" value="Unassembled WGS sequence"/>
</dbReference>
<keyword evidence="2" id="KW-1133">Transmembrane helix</keyword>
<keyword evidence="3" id="KW-0732">Signal</keyword>
<protein>
    <recommendedName>
        <fullName evidence="4">DUF6377 domain-containing protein</fullName>
    </recommendedName>
</protein>
<dbReference type="AlphaFoldDB" id="E4MSJ3"/>
<dbReference type="HOGENOM" id="CLU_037195_0_0_10"/>
<organism evidence="5 6">
    <name type="scientific">Capnocytophaga ochracea F0287</name>
    <dbReference type="NCBI Taxonomy" id="873517"/>
    <lineage>
        <taxon>Bacteria</taxon>
        <taxon>Pseudomonadati</taxon>
        <taxon>Bacteroidota</taxon>
        <taxon>Flavobacteriia</taxon>
        <taxon>Flavobacteriales</taxon>
        <taxon>Flavobacteriaceae</taxon>
        <taxon>Capnocytophaga</taxon>
    </lineage>
</organism>
<feature type="signal peptide" evidence="3">
    <location>
        <begin position="1"/>
        <end position="30"/>
    </location>
</feature>